<dbReference type="InterPro" id="IPR057666">
    <property type="entry name" value="DrpA_SLOG"/>
</dbReference>
<organism evidence="3 4">
    <name type="scientific">Fusobacterium necrophorum</name>
    <dbReference type="NCBI Taxonomy" id="859"/>
    <lineage>
        <taxon>Bacteria</taxon>
        <taxon>Fusobacteriati</taxon>
        <taxon>Fusobacteriota</taxon>
        <taxon>Fusobacteriia</taxon>
        <taxon>Fusobacteriales</taxon>
        <taxon>Fusobacteriaceae</taxon>
        <taxon>Fusobacterium</taxon>
    </lineage>
</organism>
<dbReference type="InterPro" id="IPR003488">
    <property type="entry name" value="DprA"/>
</dbReference>
<dbReference type="SUPFAM" id="SSF102405">
    <property type="entry name" value="MCP/YpsA-like"/>
    <property type="match status" value="1"/>
</dbReference>
<evidence type="ECO:0000259" key="2">
    <source>
        <dbReference type="Pfam" id="PF02481"/>
    </source>
</evidence>
<feature type="domain" description="Smf/DprA SLOG" evidence="2">
    <location>
        <begin position="88"/>
        <end position="264"/>
    </location>
</feature>
<name>A0A4Q2KW49_9FUSO</name>
<protein>
    <submittedName>
        <fullName evidence="3">DNA-processing protein DprA</fullName>
    </submittedName>
</protein>
<dbReference type="PANTHER" id="PTHR43022">
    <property type="entry name" value="PROTEIN SMF"/>
    <property type="match status" value="1"/>
</dbReference>
<dbReference type="PANTHER" id="PTHR43022:SF1">
    <property type="entry name" value="PROTEIN SMF"/>
    <property type="match status" value="1"/>
</dbReference>
<comment type="caution">
    <text evidence="3">The sequence shown here is derived from an EMBL/GenBank/DDBJ whole genome shotgun (WGS) entry which is preliminary data.</text>
</comment>
<dbReference type="GO" id="GO:0009294">
    <property type="term" value="P:DNA-mediated transformation"/>
    <property type="evidence" value="ECO:0007669"/>
    <property type="project" value="InterPro"/>
</dbReference>
<evidence type="ECO:0000313" key="3">
    <source>
        <dbReference type="EMBL" id="RXZ69169.1"/>
    </source>
</evidence>
<dbReference type="Pfam" id="PF02481">
    <property type="entry name" value="DNA_processg_A"/>
    <property type="match status" value="1"/>
</dbReference>
<dbReference type="AlphaFoldDB" id="A0A4Q2KW49"/>
<proteinExistence type="inferred from homology"/>
<dbReference type="EMBL" id="SBAP01000018">
    <property type="protein sequence ID" value="RXZ69169.1"/>
    <property type="molecule type" value="Genomic_DNA"/>
</dbReference>
<dbReference type="Proteomes" id="UP000289216">
    <property type="component" value="Unassembled WGS sequence"/>
</dbReference>
<evidence type="ECO:0000313" key="4">
    <source>
        <dbReference type="Proteomes" id="UP000289216"/>
    </source>
</evidence>
<sequence>MYSKRELLLFSILQTSCEGRYANILQKLFSSSKDGSYHIFSDSFYEKVSFMKEEKQRLSFLWEEKSIREMQEEIEKVEECCHQNQIQLLFYGEKDYPDCFRNLKNPPYVLYKKGKLPEGASLENSFAIVGSRDCSERGKEFAKRAGQYFKKKQIYNVSGLARGIDSIGHMETLGQTGAILGQGLATEIYPKENRYLASRILDTGGFLLSELAPVTPVSVQGLVQRNRLQTALTSGIVIAEIALQGGTMHTFQFAKEQGKKIYVASFNQNFIRKYYKEVIVLENILQFEKKQNEGMEQKSLF</sequence>
<reference evidence="3 4" key="1">
    <citation type="submission" date="2019-01" db="EMBL/GenBank/DDBJ databases">
        <title>Fusobacterium necrophorum Isolated From the Uterus of Dairy Cows.</title>
        <authorList>
            <person name="Francis A.M."/>
        </authorList>
    </citation>
    <scope>NUCLEOTIDE SEQUENCE [LARGE SCALE GENOMIC DNA]</scope>
    <source>
        <strain evidence="3 4">KG35</strain>
    </source>
</reference>
<dbReference type="Gene3D" id="3.40.50.450">
    <property type="match status" value="1"/>
</dbReference>
<accession>A0A4Q2KW49</accession>
<comment type="similarity">
    <text evidence="1">Belongs to the DprA/Smf family.</text>
</comment>
<dbReference type="RefSeq" id="WP_129491361.1">
    <property type="nucleotide sequence ID" value="NZ_SBAP01000018.1"/>
</dbReference>
<evidence type="ECO:0000256" key="1">
    <source>
        <dbReference type="ARBA" id="ARBA00006525"/>
    </source>
</evidence>
<gene>
    <name evidence="3" type="ORF">EPT53_07690</name>
</gene>